<feature type="DNA-binding region" description="HMG box" evidence="3">
    <location>
        <begin position="39"/>
        <end position="117"/>
    </location>
</feature>
<gene>
    <name evidence="6" type="ORF">WG66_16800</name>
</gene>
<proteinExistence type="predicted"/>
<dbReference type="AlphaFoldDB" id="A0A0W0F2T0"/>
<dbReference type="CDD" id="cd01389">
    <property type="entry name" value="HMG-box_ROX1-like"/>
    <property type="match status" value="1"/>
</dbReference>
<feature type="compositionally biased region" description="Low complexity" evidence="4">
    <location>
        <begin position="1"/>
        <end position="14"/>
    </location>
</feature>
<dbReference type="SUPFAM" id="SSF47095">
    <property type="entry name" value="HMG-box"/>
    <property type="match status" value="1"/>
</dbReference>
<evidence type="ECO:0000256" key="4">
    <source>
        <dbReference type="SAM" id="MobiDB-lite"/>
    </source>
</evidence>
<evidence type="ECO:0000313" key="6">
    <source>
        <dbReference type="EMBL" id="KTB30647.1"/>
    </source>
</evidence>
<comment type="caution">
    <text evidence="6">The sequence shown here is derived from an EMBL/GenBank/DDBJ whole genome shotgun (WGS) entry which is preliminary data.</text>
</comment>
<evidence type="ECO:0000313" key="7">
    <source>
        <dbReference type="Proteomes" id="UP000054988"/>
    </source>
</evidence>
<dbReference type="PANTHER" id="PTHR45789:SF2">
    <property type="entry name" value="FI18025P1"/>
    <property type="match status" value="1"/>
</dbReference>
<dbReference type="GO" id="GO:0000981">
    <property type="term" value="F:DNA-binding transcription factor activity, RNA polymerase II-specific"/>
    <property type="evidence" value="ECO:0007669"/>
    <property type="project" value="TreeGrafter"/>
</dbReference>
<dbReference type="Proteomes" id="UP000054988">
    <property type="component" value="Unassembled WGS sequence"/>
</dbReference>
<accession>A0A0W0F2T0</accession>
<dbReference type="Pfam" id="PF00505">
    <property type="entry name" value="HMG_box"/>
    <property type="match status" value="1"/>
</dbReference>
<reference evidence="6 7" key="1">
    <citation type="submission" date="2015-12" db="EMBL/GenBank/DDBJ databases">
        <title>Draft genome sequence of Moniliophthora roreri, the causal agent of frosty pod rot of cacao.</title>
        <authorList>
            <person name="Aime M.C."/>
            <person name="Diaz-Valderrama J.R."/>
            <person name="Kijpornyongpan T."/>
            <person name="Phillips-Mora W."/>
        </authorList>
    </citation>
    <scope>NUCLEOTIDE SEQUENCE [LARGE SCALE GENOMIC DNA]</scope>
    <source>
        <strain evidence="6 7">MCA 2952</strain>
    </source>
</reference>
<dbReference type="PANTHER" id="PTHR45789">
    <property type="entry name" value="FI18025P1"/>
    <property type="match status" value="1"/>
</dbReference>
<dbReference type="GO" id="GO:0005634">
    <property type="term" value="C:nucleus"/>
    <property type="evidence" value="ECO:0007669"/>
    <property type="project" value="UniProtKB-UniRule"/>
</dbReference>
<feature type="domain" description="HMG box" evidence="5">
    <location>
        <begin position="39"/>
        <end position="117"/>
    </location>
</feature>
<dbReference type="InterPro" id="IPR051356">
    <property type="entry name" value="SOX/SOX-like_TF"/>
</dbReference>
<dbReference type="InterPro" id="IPR036910">
    <property type="entry name" value="HMG_box_dom_sf"/>
</dbReference>
<evidence type="ECO:0000256" key="3">
    <source>
        <dbReference type="PROSITE-ProRule" id="PRU00267"/>
    </source>
</evidence>
<dbReference type="Gene3D" id="1.10.30.10">
    <property type="entry name" value="High mobility group box domain"/>
    <property type="match status" value="1"/>
</dbReference>
<dbReference type="InterPro" id="IPR009071">
    <property type="entry name" value="HMG_box_dom"/>
</dbReference>
<dbReference type="PROSITE" id="PS50118">
    <property type="entry name" value="HMG_BOX_2"/>
    <property type="match status" value="1"/>
</dbReference>
<sequence>MVAATSPRTSSKTSKSSRKTSKSSRKAKPQSNHHESERIPRPRNAFILYRNDYVHGCPQALAFKKPEHEVADRRLQAGLSMEVSAVWNSMSDEDKQPWFTRQEQEKKNHTTRYPDYVYRPLSKKKKQMLKAKRKAGRGADDDNDDLLEVDAYDSTPAPAHHATTTPNYNATHGFAGCFIPNGPFGPEQCRLLGPYELQGQQAFIVYFLPSNTHWTPSNVAGPSSMVYNEPQAHFNAGYQALYNPQHHNLSDPSAYDLSSIDPQHLNLQMGYDNADMAFHQDWDGTLAQLNMN</sequence>
<protein>
    <recommendedName>
        <fullName evidence="5">HMG box domain-containing protein</fullName>
    </recommendedName>
</protein>
<feature type="compositionally biased region" description="Basic residues" evidence="4">
    <location>
        <begin position="15"/>
        <end position="28"/>
    </location>
</feature>
<dbReference type="SMART" id="SM00398">
    <property type="entry name" value="HMG"/>
    <property type="match status" value="1"/>
</dbReference>
<organism evidence="6 7">
    <name type="scientific">Moniliophthora roreri</name>
    <name type="common">Frosty pod rot fungus</name>
    <name type="synonym">Monilia roreri</name>
    <dbReference type="NCBI Taxonomy" id="221103"/>
    <lineage>
        <taxon>Eukaryota</taxon>
        <taxon>Fungi</taxon>
        <taxon>Dikarya</taxon>
        <taxon>Basidiomycota</taxon>
        <taxon>Agaricomycotina</taxon>
        <taxon>Agaricomycetes</taxon>
        <taxon>Agaricomycetidae</taxon>
        <taxon>Agaricales</taxon>
        <taxon>Marasmiineae</taxon>
        <taxon>Marasmiaceae</taxon>
        <taxon>Moniliophthora</taxon>
    </lineage>
</organism>
<name>A0A0W0F2T0_MONRR</name>
<evidence type="ECO:0000256" key="2">
    <source>
        <dbReference type="ARBA" id="ARBA00023242"/>
    </source>
</evidence>
<feature type="region of interest" description="Disordered" evidence="4">
    <location>
        <begin position="1"/>
        <end position="43"/>
    </location>
</feature>
<evidence type="ECO:0000256" key="1">
    <source>
        <dbReference type="ARBA" id="ARBA00023125"/>
    </source>
</evidence>
<dbReference type="EMBL" id="LATX01002374">
    <property type="protein sequence ID" value="KTB30647.1"/>
    <property type="molecule type" value="Genomic_DNA"/>
</dbReference>
<keyword evidence="2 3" id="KW-0539">Nucleus</keyword>
<dbReference type="GO" id="GO:0000978">
    <property type="term" value="F:RNA polymerase II cis-regulatory region sequence-specific DNA binding"/>
    <property type="evidence" value="ECO:0007669"/>
    <property type="project" value="TreeGrafter"/>
</dbReference>
<keyword evidence="1 3" id="KW-0238">DNA-binding</keyword>
<evidence type="ECO:0000259" key="5">
    <source>
        <dbReference type="PROSITE" id="PS50118"/>
    </source>
</evidence>